<name>A0A382GN00_9ZZZZ</name>
<evidence type="ECO:0000259" key="2">
    <source>
        <dbReference type="Pfam" id="PF00561"/>
    </source>
</evidence>
<feature type="domain" description="AB hydrolase-1" evidence="2">
    <location>
        <begin position="23"/>
        <end position="55"/>
    </location>
</feature>
<evidence type="ECO:0000313" key="3">
    <source>
        <dbReference type="EMBL" id="SVB75993.1"/>
    </source>
</evidence>
<keyword evidence="1" id="KW-0378">Hydrolase</keyword>
<protein>
    <recommendedName>
        <fullName evidence="2">AB hydrolase-1 domain-containing protein</fullName>
    </recommendedName>
</protein>
<feature type="non-terminal residue" evidence="3">
    <location>
        <position position="55"/>
    </location>
</feature>
<dbReference type="InterPro" id="IPR000639">
    <property type="entry name" value="Epox_hydrolase-like"/>
</dbReference>
<dbReference type="InterPro" id="IPR029058">
    <property type="entry name" value="AB_hydrolase_fold"/>
</dbReference>
<proteinExistence type="predicted"/>
<dbReference type="SUPFAM" id="SSF53474">
    <property type="entry name" value="alpha/beta-Hydrolases"/>
    <property type="match status" value="1"/>
</dbReference>
<dbReference type="GO" id="GO:0016787">
    <property type="term" value="F:hydrolase activity"/>
    <property type="evidence" value="ECO:0007669"/>
    <property type="project" value="UniProtKB-KW"/>
</dbReference>
<dbReference type="EMBL" id="UINC01056221">
    <property type="protein sequence ID" value="SVB75993.1"/>
    <property type="molecule type" value="Genomic_DNA"/>
</dbReference>
<accession>A0A382GN00</accession>
<reference evidence="3" key="1">
    <citation type="submission" date="2018-05" db="EMBL/GenBank/DDBJ databases">
        <authorList>
            <person name="Lanie J.A."/>
            <person name="Ng W.-L."/>
            <person name="Kazmierczak K.M."/>
            <person name="Andrzejewski T.M."/>
            <person name="Davidsen T.M."/>
            <person name="Wayne K.J."/>
            <person name="Tettelin H."/>
            <person name="Glass J.I."/>
            <person name="Rusch D."/>
            <person name="Podicherti R."/>
            <person name="Tsui H.-C.T."/>
            <person name="Winkler M.E."/>
        </authorList>
    </citation>
    <scope>NUCLEOTIDE SEQUENCE</scope>
</reference>
<gene>
    <name evidence="3" type="ORF">METZ01_LOCUS228847</name>
</gene>
<sequence length="55" mass="6063">MNKVDNGNGLEMAYLDEGHGNDVILLLHGFPELAYSWRHVIPALAQAGYRVIAPD</sequence>
<dbReference type="Pfam" id="PF00561">
    <property type="entry name" value="Abhydrolase_1"/>
    <property type="match status" value="1"/>
</dbReference>
<dbReference type="PANTHER" id="PTHR43329">
    <property type="entry name" value="EPOXIDE HYDROLASE"/>
    <property type="match status" value="1"/>
</dbReference>
<evidence type="ECO:0000256" key="1">
    <source>
        <dbReference type="ARBA" id="ARBA00022801"/>
    </source>
</evidence>
<dbReference type="PRINTS" id="PR00412">
    <property type="entry name" value="EPOXHYDRLASE"/>
</dbReference>
<dbReference type="Gene3D" id="3.40.50.1820">
    <property type="entry name" value="alpha/beta hydrolase"/>
    <property type="match status" value="1"/>
</dbReference>
<dbReference type="InterPro" id="IPR000073">
    <property type="entry name" value="AB_hydrolase_1"/>
</dbReference>
<organism evidence="3">
    <name type="scientific">marine metagenome</name>
    <dbReference type="NCBI Taxonomy" id="408172"/>
    <lineage>
        <taxon>unclassified sequences</taxon>
        <taxon>metagenomes</taxon>
        <taxon>ecological metagenomes</taxon>
    </lineage>
</organism>
<dbReference type="AlphaFoldDB" id="A0A382GN00"/>